<accession>A0A9W4X770</accession>
<dbReference type="RefSeq" id="WP_271789948.1">
    <property type="nucleotide sequence ID" value="NZ_CAMXCM010000004.1"/>
</dbReference>
<name>A0A9W4X770_9PROT</name>
<sequence>MRRNTSAQLVENANSGSEKLVNFVFLQSTTNAITFTTSVNNITIGDSDTNLTLDDDNYYILFGNGNNKLQIGNGDNEIQVGDGNNTILTGYGSNRITLGMGNNSLTLNGTDTVYSYGDYKPNAYNYVTINGGHSNINISNQAYVYDMSNPVNDPASGNINNYIYVGSNSHVIGGQQNYISFLGNTTNESDPSKISKSVLKNTYNSTIGSAYDNLVVSGGHNNDFYYIGKDFSFSGGTGNTNVFHVEGQVNIKGSDGLNMTINSYNAQSNIFTAQDGNETLNAAGSTGAFGIYANTVSGSRSSLVAVGGRGDDTLTAGVGNSTFTGGAGSNLFAFTSSDVANGSTVITDFLASEDNQIALFNYGLNRSSLSALLKNSQNDVSGDAVLNLGNHEIIIQGGSVSDLHPSQFIVYNSKA</sequence>
<protein>
    <submittedName>
        <fullName evidence="1 2">RTX toxin-related</fullName>
    </submittedName>
</protein>
<dbReference type="PRINTS" id="PR00313">
    <property type="entry name" value="CABNDNGRPT"/>
</dbReference>
<evidence type="ECO:0000313" key="1">
    <source>
        <dbReference type="EMBL" id="CAI3947370.1"/>
    </source>
</evidence>
<dbReference type="GO" id="GO:0005509">
    <property type="term" value="F:calcium ion binding"/>
    <property type="evidence" value="ECO:0007669"/>
    <property type="project" value="InterPro"/>
</dbReference>
<dbReference type="InterPro" id="IPR001343">
    <property type="entry name" value="Hemolysn_Ca-bd"/>
</dbReference>
<evidence type="ECO:0000313" key="3">
    <source>
        <dbReference type="Proteomes" id="UP001154255"/>
    </source>
</evidence>
<reference evidence="1" key="1">
    <citation type="submission" date="2022-10" db="EMBL/GenBank/DDBJ databases">
        <authorList>
            <person name="Botero Cardona J."/>
        </authorList>
    </citation>
    <scope>NUCLEOTIDE SEQUENCE</scope>
    <source>
        <strain evidence="1">LMG 31819</strain>
        <strain evidence="2">R-53529</strain>
    </source>
</reference>
<comment type="caution">
    <text evidence="1">The sequence shown here is derived from an EMBL/GenBank/DDBJ whole genome shotgun (WGS) entry which is preliminary data.</text>
</comment>
<dbReference type="SUPFAM" id="SSF51120">
    <property type="entry name" value="beta-Roll"/>
    <property type="match status" value="2"/>
</dbReference>
<evidence type="ECO:0000313" key="4">
    <source>
        <dbReference type="Proteomes" id="UP001154259"/>
    </source>
</evidence>
<dbReference type="EMBL" id="CAMXCM010000004">
    <property type="protein sequence ID" value="CAI3947370.1"/>
    <property type="molecule type" value="Genomic_DNA"/>
</dbReference>
<dbReference type="InterPro" id="IPR011049">
    <property type="entry name" value="Serralysin-like_metalloprot_C"/>
</dbReference>
<organism evidence="1 3">
    <name type="scientific">Commensalibacter communis</name>
    <dbReference type="NCBI Taxonomy" id="2972786"/>
    <lineage>
        <taxon>Bacteria</taxon>
        <taxon>Pseudomonadati</taxon>
        <taxon>Pseudomonadota</taxon>
        <taxon>Alphaproteobacteria</taxon>
        <taxon>Acetobacterales</taxon>
        <taxon>Acetobacteraceae</taxon>
    </lineage>
</organism>
<dbReference type="Proteomes" id="UP001154255">
    <property type="component" value="Unassembled WGS sequence"/>
</dbReference>
<keyword evidence="4" id="KW-1185">Reference proteome</keyword>
<dbReference type="Gene3D" id="2.150.10.10">
    <property type="entry name" value="Serralysin-like metalloprotease, C-terminal"/>
    <property type="match status" value="1"/>
</dbReference>
<evidence type="ECO:0000313" key="2">
    <source>
        <dbReference type="EMBL" id="CAI3947840.1"/>
    </source>
</evidence>
<dbReference type="Proteomes" id="UP001154259">
    <property type="component" value="Unassembled WGS sequence"/>
</dbReference>
<dbReference type="EMBL" id="CAMXCS010000003">
    <property type="protein sequence ID" value="CAI3947840.1"/>
    <property type="molecule type" value="Genomic_DNA"/>
</dbReference>
<dbReference type="Pfam" id="PF00353">
    <property type="entry name" value="HemolysinCabind"/>
    <property type="match status" value="2"/>
</dbReference>
<dbReference type="AlphaFoldDB" id="A0A9W4X770"/>
<gene>
    <name evidence="2" type="ORF">R53529_LOCUS1514</name>
    <name evidence="1" type="ORF">R53530_LOCUS1608</name>
</gene>
<proteinExistence type="predicted"/>